<accession>A0AA39WYH4</accession>
<comment type="caution">
    <text evidence="4">The sequence shown here is derived from an EMBL/GenBank/DDBJ whole genome shotgun (WGS) entry which is preliminary data.</text>
</comment>
<dbReference type="SMART" id="SM00321">
    <property type="entry name" value="WSC"/>
    <property type="match status" value="1"/>
</dbReference>
<dbReference type="EMBL" id="JAULSU010000003">
    <property type="protein sequence ID" value="KAK0623861.1"/>
    <property type="molecule type" value="Genomic_DNA"/>
</dbReference>
<dbReference type="PANTHER" id="PTHR43662">
    <property type="match status" value="1"/>
</dbReference>
<protein>
    <recommendedName>
        <fullName evidence="3">WSC domain-containing protein</fullName>
    </recommendedName>
</protein>
<name>A0AA39WYH4_9PEZI</name>
<dbReference type="InterPro" id="IPR002889">
    <property type="entry name" value="WSC_carb-bd"/>
</dbReference>
<feature type="compositionally biased region" description="Low complexity" evidence="1">
    <location>
        <begin position="383"/>
        <end position="417"/>
    </location>
</feature>
<dbReference type="Pfam" id="PF01822">
    <property type="entry name" value="WSC"/>
    <property type="match status" value="1"/>
</dbReference>
<dbReference type="PROSITE" id="PS51212">
    <property type="entry name" value="WSC"/>
    <property type="match status" value="1"/>
</dbReference>
<organism evidence="4 5">
    <name type="scientific">Immersiella caudata</name>
    <dbReference type="NCBI Taxonomy" id="314043"/>
    <lineage>
        <taxon>Eukaryota</taxon>
        <taxon>Fungi</taxon>
        <taxon>Dikarya</taxon>
        <taxon>Ascomycota</taxon>
        <taxon>Pezizomycotina</taxon>
        <taxon>Sordariomycetes</taxon>
        <taxon>Sordariomycetidae</taxon>
        <taxon>Sordariales</taxon>
        <taxon>Lasiosphaeriaceae</taxon>
        <taxon>Immersiella</taxon>
    </lineage>
</organism>
<keyword evidence="2" id="KW-0732">Signal</keyword>
<evidence type="ECO:0000256" key="1">
    <source>
        <dbReference type="SAM" id="MobiDB-lite"/>
    </source>
</evidence>
<evidence type="ECO:0000256" key="2">
    <source>
        <dbReference type="SAM" id="SignalP"/>
    </source>
</evidence>
<dbReference type="Proteomes" id="UP001175000">
    <property type="component" value="Unassembled WGS sequence"/>
</dbReference>
<feature type="region of interest" description="Disordered" evidence="1">
    <location>
        <begin position="373"/>
        <end position="417"/>
    </location>
</feature>
<feature type="chain" id="PRO_5041327591" description="WSC domain-containing protein" evidence="2">
    <location>
        <begin position="17"/>
        <end position="551"/>
    </location>
</feature>
<keyword evidence="5" id="KW-1185">Reference proteome</keyword>
<feature type="domain" description="WSC" evidence="3">
    <location>
        <begin position="420"/>
        <end position="513"/>
    </location>
</feature>
<reference evidence="4" key="1">
    <citation type="submission" date="2023-06" db="EMBL/GenBank/DDBJ databases">
        <title>Genome-scale phylogeny and comparative genomics of the fungal order Sordariales.</title>
        <authorList>
            <consortium name="Lawrence Berkeley National Laboratory"/>
            <person name="Hensen N."/>
            <person name="Bonometti L."/>
            <person name="Westerberg I."/>
            <person name="Brannstrom I.O."/>
            <person name="Guillou S."/>
            <person name="Cros-Aarteil S."/>
            <person name="Calhoun S."/>
            <person name="Haridas S."/>
            <person name="Kuo A."/>
            <person name="Mondo S."/>
            <person name="Pangilinan J."/>
            <person name="Riley R."/>
            <person name="Labutti K."/>
            <person name="Andreopoulos B."/>
            <person name="Lipzen A."/>
            <person name="Chen C."/>
            <person name="Yanf M."/>
            <person name="Daum C."/>
            <person name="Ng V."/>
            <person name="Clum A."/>
            <person name="Steindorff A."/>
            <person name="Ohm R."/>
            <person name="Martin F."/>
            <person name="Silar P."/>
            <person name="Natvig D."/>
            <person name="Lalanne C."/>
            <person name="Gautier V."/>
            <person name="Ament-Velasquez S.L."/>
            <person name="Kruys A."/>
            <person name="Hutchinson M.I."/>
            <person name="Powell A.J."/>
            <person name="Barry K."/>
            <person name="Miller A.N."/>
            <person name="Grigoriev I.V."/>
            <person name="Debuchy R."/>
            <person name="Gladieux P."/>
            <person name="Thoren M.H."/>
            <person name="Johannesson H."/>
        </authorList>
    </citation>
    <scope>NUCLEOTIDE SEQUENCE</scope>
    <source>
        <strain evidence="4">CBS 606.72</strain>
    </source>
</reference>
<proteinExistence type="predicted"/>
<gene>
    <name evidence="4" type="ORF">B0T14DRAFT_495263</name>
</gene>
<evidence type="ECO:0000259" key="3">
    <source>
        <dbReference type="PROSITE" id="PS51212"/>
    </source>
</evidence>
<feature type="signal peptide" evidence="2">
    <location>
        <begin position="1"/>
        <end position="16"/>
    </location>
</feature>
<evidence type="ECO:0000313" key="4">
    <source>
        <dbReference type="EMBL" id="KAK0623861.1"/>
    </source>
</evidence>
<dbReference type="PANTHER" id="PTHR43662:SF3">
    <property type="entry name" value="DOMAIN PROTEIN, PUTATIVE (AFU_ORTHOLOGUE AFUA_6G11970)-RELATED"/>
    <property type="match status" value="1"/>
</dbReference>
<dbReference type="Pfam" id="PF09362">
    <property type="entry name" value="DUF1996"/>
    <property type="match status" value="1"/>
</dbReference>
<dbReference type="InterPro" id="IPR018535">
    <property type="entry name" value="DUF1996"/>
</dbReference>
<dbReference type="AlphaFoldDB" id="A0AA39WYH4"/>
<sequence>MKYLSLVPLLAGGSEAFLLTGLHIAQERVDPIVQPGVVSGHLHTVVGASAFNPTFDTNVWSKSNCSSITVQENKSNYWMPSVMARHANGSFSSIPLLETRVYYLNNHPEGSKVTAFPQGFRMVAGNPFATAPIPDRPHHVGGRIGFQCQNGFKDPSREYWTPHLPYFNCLDFLRASVAFPDCWDGKNLDSPDHRSHVAYRFGGNLTCPPSHPVQLMEIDLEIGYMTRDYDWDQLVLSTGDKAGYGLHADYLSFWDVELLQRALDDPTCQHRENIFGDAAQCQTLVPHRNDAAMQACRLEGAIPQEEAGLGAPIPRLPGCNLPYNTTKGESRPTCSEEPPNPQLGPASDFVNFSWQRLQSGTKQVMLAIYNGFNPAPPPPTTPKPMTSSAQPTTSTPTTLSTVEVTTSSSTTTTSPPATASWTSLGCYTDSTSNRGLPVSATVSGGMTPAKCQSACASKGYPLAGVEYGVECWCGSAIGERSNKSKESDCSMACAGDSSQTCGAGNRLNVHVKGTLSSVTNLFICQQTNWGGSCQNTMAKHSDPCVKLKGTP</sequence>
<evidence type="ECO:0000313" key="5">
    <source>
        <dbReference type="Proteomes" id="UP001175000"/>
    </source>
</evidence>